<evidence type="ECO:0000256" key="8">
    <source>
        <dbReference type="ARBA" id="ARBA00022728"/>
    </source>
</evidence>
<keyword evidence="9" id="KW-0697">Rotamase</keyword>
<dbReference type="GO" id="GO:0005737">
    <property type="term" value="C:cytoplasm"/>
    <property type="evidence" value="ECO:0007669"/>
    <property type="project" value="UniProtKB-SubCell"/>
</dbReference>
<feature type="compositionally biased region" description="Basic residues" evidence="15">
    <location>
        <begin position="218"/>
        <end position="228"/>
    </location>
</feature>
<dbReference type="InterPro" id="IPR002130">
    <property type="entry name" value="Cyclophilin-type_PPIase_dom"/>
</dbReference>
<dbReference type="CDD" id="cd01925">
    <property type="entry name" value="cyclophilin_CeCYP16-like"/>
    <property type="match status" value="1"/>
</dbReference>
<comment type="similarity">
    <text evidence="13">Belongs to the cyclophilin-type PPIase family. CWC27 subfamily.</text>
</comment>
<dbReference type="GeneID" id="63834236"/>
<evidence type="ECO:0000256" key="13">
    <source>
        <dbReference type="ARBA" id="ARBA00038509"/>
    </source>
</evidence>
<evidence type="ECO:0000256" key="4">
    <source>
        <dbReference type="ARBA" id="ARBA00011524"/>
    </source>
</evidence>
<dbReference type="Proteomes" id="UP000803844">
    <property type="component" value="Unassembled WGS sequence"/>
</dbReference>
<accession>A0A9P5CPY8</accession>
<feature type="compositionally biased region" description="Basic and acidic residues" evidence="15">
    <location>
        <begin position="333"/>
        <end position="346"/>
    </location>
</feature>
<feature type="compositionally biased region" description="Basic and acidic residues" evidence="15">
    <location>
        <begin position="245"/>
        <end position="254"/>
    </location>
</feature>
<name>A0A9P5CPY8_CRYP1</name>
<organism evidence="17 18">
    <name type="scientific">Cryphonectria parasitica (strain ATCC 38755 / EP155)</name>
    <dbReference type="NCBI Taxonomy" id="660469"/>
    <lineage>
        <taxon>Eukaryota</taxon>
        <taxon>Fungi</taxon>
        <taxon>Dikarya</taxon>
        <taxon>Ascomycota</taxon>
        <taxon>Pezizomycotina</taxon>
        <taxon>Sordariomycetes</taxon>
        <taxon>Sordariomycetidae</taxon>
        <taxon>Diaporthales</taxon>
        <taxon>Cryphonectriaceae</taxon>
        <taxon>Cryphonectria-Endothia species complex</taxon>
        <taxon>Cryphonectria</taxon>
    </lineage>
</organism>
<evidence type="ECO:0000256" key="14">
    <source>
        <dbReference type="ARBA" id="ARBA00055615"/>
    </source>
</evidence>
<dbReference type="InterPro" id="IPR044666">
    <property type="entry name" value="Cyclophilin_A-like"/>
</dbReference>
<evidence type="ECO:0000256" key="6">
    <source>
        <dbReference type="ARBA" id="ARBA00022490"/>
    </source>
</evidence>
<dbReference type="OrthoDB" id="442970at2759"/>
<evidence type="ECO:0000256" key="5">
    <source>
        <dbReference type="ARBA" id="ARBA00013194"/>
    </source>
</evidence>
<feature type="region of interest" description="Disordered" evidence="15">
    <location>
        <begin position="204"/>
        <end position="400"/>
    </location>
</feature>
<comment type="catalytic activity">
    <reaction evidence="1">
        <text>[protein]-peptidylproline (omega=180) = [protein]-peptidylproline (omega=0)</text>
        <dbReference type="Rhea" id="RHEA:16237"/>
        <dbReference type="Rhea" id="RHEA-COMP:10747"/>
        <dbReference type="Rhea" id="RHEA-COMP:10748"/>
        <dbReference type="ChEBI" id="CHEBI:83833"/>
        <dbReference type="ChEBI" id="CHEBI:83834"/>
        <dbReference type="EC" id="5.2.1.8"/>
    </reaction>
</comment>
<dbReference type="Gene3D" id="2.40.100.10">
    <property type="entry name" value="Cyclophilin-like"/>
    <property type="match status" value="1"/>
</dbReference>
<dbReference type="InterPro" id="IPR029000">
    <property type="entry name" value="Cyclophilin-like_dom_sf"/>
</dbReference>
<evidence type="ECO:0000256" key="10">
    <source>
        <dbReference type="ARBA" id="ARBA00023187"/>
    </source>
</evidence>
<comment type="caution">
    <text evidence="17">The sequence shown here is derived from an EMBL/GenBank/DDBJ whole genome shotgun (WGS) entry which is preliminary data.</text>
</comment>
<evidence type="ECO:0000256" key="9">
    <source>
        <dbReference type="ARBA" id="ARBA00023110"/>
    </source>
</evidence>
<evidence type="ECO:0000313" key="18">
    <source>
        <dbReference type="Proteomes" id="UP000803844"/>
    </source>
</evidence>
<evidence type="ECO:0000256" key="2">
    <source>
        <dbReference type="ARBA" id="ARBA00004123"/>
    </source>
</evidence>
<gene>
    <name evidence="17" type="ORF">M406DRAFT_256524</name>
</gene>
<evidence type="ECO:0000256" key="15">
    <source>
        <dbReference type="SAM" id="MobiDB-lite"/>
    </source>
</evidence>
<dbReference type="PANTHER" id="PTHR45625:SF6">
    <property type="entry name" value="SPLICEOSOME-ASSOCIATED PROTEIN CWC27 HOMOLOG"/>
    <property type="match status" value="1"/>
</dbReference>
<keyword evidence="10" id="KW-0508">mRNA splicing</keyword>
<keyword evidence="11" id="KW-0413">Isomerase</keyword>
<protein>
    <recommendedName>
        <fullName evidence="5">peptidylprolyl isomerase</fullName>
        <ecNumber evidence="5">5.2.1.8</ecNumber>
    </recommendedName>
</protein>
<dbReference type="GO" id="GO:0071013">
    <property type="term" value="C:catalytic step 2 spliceosome"/>
    <property type="evidence" value="ECO:0007669"/>
    <property type="project" value="TreeGrafter"/>
</dbReference>
<dbReference type="FunFam" id="2.40.100.10:FF:000034">
    <property type="entry name" value="Peptidyl-prolyl isomerase CWC27 protein"/>
    <property type="match status" value="1"/>
</dbReference>
<feature type="region of interest" description="Disordered" evidence="15">
    <location>
        <begin position="414"/>
        <end position="443"/>
    </location>
</feature>
<dbReference type="PRINTS" id="PR00153">
    <property type="entry name" value="CSAPPISMRASE"/>
</dbReference>
<keyword evidence="12" id="KW-0539">Nucleus</keyword>
<feature type="compositionally biased region" description="Basic and acidic residues" evidence="15">
    <location>
        <begin position="315"/>
        <end position="326"/>
    </location>
</feature>
<dbReference type="PROSITE" id="PS00170">
    <property type="entry name" value="CSA_PPIASE_1"/>
    <property type="match status" value="1"/>
</dbReference>
<dbReference type="PANTHER" id="PTHR45625">
    <property type="entry name" value="PEPTIDYL-PROLYL CIS-TRANS ISOMERASE-RELATED"/>
    <property type="match status" value="1"/>
</dbReference>
<evidence type="ECO:0000256" key="7">
    <source>
        <dbReference type="ARBA" id="ARBA00022664"/>
    </source>
</evidence>
<evidence type="ECO:0000259" key="16">
    <source>
        <dbReference type="PROSITE" id="PS50072"/>
    </source>
</evidence>
<evidence type="ECO:0000313" key="17">
    <source>
        <dbReference type="EMBL" id="KAF3765470.1"/>
    </source>
</evidence>
<dbReference type="GO" id="GO:0003755">
    <property type="term" value="F:peptidyl-prolyl cis-trans isomerase activity"/>
    <property type="evidence" value="ECO:0007669"/>
    <property type="project" value="UniProtKB-KW"/>
</dbReference>
<dbReference type="SUPFAM" id="SSF50891">
    <property type="entry name" value="Cyclophilin-like"/>
    <property type="match status" value="1"/>
</dbReference>
<proteinExistence type="inferred from homology"/>
<dbReference type="GO" id="GO:0006457">
    <property type="term" value="P:protein folding"/>
    <property type="evidence" value="ECO:0007669"/>
    <property type="project" value="InterPro"/>
</dbReference>
<comment type="function">
    <text evidence="14">PPIases accelerate the folding of proteins. It catalyzes the cis-trans isomerization of proline imidic peptide bonds in oligopeptides. Involved in pre-mRNA splicing.</text>
</comment>
<dbReference type="AlphaFoldDB" id="A0A9P5CPY8"/>
<keyword evidence="18" id="KW-1185">Reference proteome</keyword>
<keyword evidence="8" id="KW-0747">Spliceosome</keyword>
<feature type="domain" description="PPIase cyclophilin-type" evidence="16">
    <location>
        <begin position="18"/>
        <end position="193"/>
    </location>
</feature>
<evidence type="ECO:0000256" key="1">
    <source>
        <dbReference type="ARBA" id="ARBA00000971"/>
    </source>
</evidence>
<reference evidence="17" key="1">
    <citation type="journal article" date="2020" name="Phytopathology">
        <title>Genome sequence of the chestnut blight fungus Cryphonectria parasitica EP155: A fundamental resource for an archetypical invasive plant pathogen.</title>
        <authorList>
            <person name="Crouch J.A."/>
            <person name="Dawe A."/>
            <person name="Aerts A."/>
            <person name="Barry K."/>
            <person name="Churchill A.C.L."/>
            <person name="Grimwood J."/>
            <person name="Hillman B."/>
            <person name="Milgroom M.G."/>
            <person name="Pangilinan J."/>
            <person name="Smith M."/>
            <person name="Salamov A."/>
            <person name="Schmutz J."/>
            <person name="Yadav J."/>
            <person name="Grigoriev I.V."/>
            <person name="Nuss D."/>
        </authorList>
    </citation>
    <scope>NUCLEOTIDE SEQUENCE</scope>
    <source>
        <strain evidence="17">EP155</strain>
    </source>
</reference>
<comment type="subcellular location">
    <subcellularLocation>
        <location evidence="3">Cytoplasm</location>
    </subcellularLocation>
    <subcellularLocation>
        <location evidence="2">Nucleus</location>
    </subcellularLocation>
</comment>
<dbReference type="EMBL" id="MU032347">
    <property type="protein sequence ID" value="KAF3765470.1"/>
    <property type="molecule type" value="Genomic_DNA"/>
</dbReference>
<dbReference type="PROSITE" id="PS50072">
    <property type="entry name" value="CSA_PPIASE_2"/>
    <property type="match status" value="1"/>
</dbReference>
<dbReference type="GO" id="GO:0006397">
    <property type="term" value="P:mRNA processing"/>
    <property type="evidence" value="ECO:0007669"/>
    <property type="project" value="UniProtKB-KW"/>
</dbReference>
<dbReference type="GO" id="GO:0008380">
    <property type="term" value="P:RNA splicing"/>
    <property type="evidence" value="ECO:0007669"/>
    <property type="project" value="UniProtKB-KW"/>
</dbReference>
<dbReference type="Pfam" id="PF00160">
    <property type="entry name" value="Pro_isomerase"/>
    <property type="match status" value="1"/>
</dbReference>
<keyword evidence="7" id="KW-0507">mRNA processing</keyword>
<sequence length="552" mass="61155">MSSIYNTEPQPTASVILHTTHGDLSVELFAKQTPLTCRNFLQHCLDGYYDGTIFHRLVPGFILQGGDPTGTGNGGESIYDRGAFSGDLDPWPMDQRRGKNAGPTGVNFKDEFHSRLKFNRRGLLGMANESLPDTNGSQFFFTLDRAAELDGKNTMFGRVAGDTIYNLAKMGEAEVDEASERPLYPTKIRGVEVLVNPFEDMKKRERIAQRTTRPAVAAKKRDKKRKGGKQLLSFGDEEGEGDIEPLPKKPKFDTRIVMIDDEDENKEPMPPPPRTKAARKEEAKDERTVPIRETAARQATSREPSPPPPPKSTRKSLEKVKVKNEIELSPEPESPKKKTELERTNEEIAALKASLKKTVHSSEPFQEEKKKSALEQMIPASATRGRKRKPGGSNITAAEERKALNFLNSFKAKLDQAPPEKAAEDASNTEIGKDKDAEGATEEDEVCDLHFVANCQSCQAWDKAEAKDDSDDEGWMSHSLSFAADKLGKDLTYRKKAEEELVVIDPLAKARDINTERKGKDGRGGSSRRAWDDIAKNAQMARASSLAGRGAK</sequence>
<dbReference type="RefSeq" id="XP_040776431.1">
    <property type="nucleotide sequence ID" value="XM_040917107.1"/>
</dbReference>
<comment type="subunit">
    <text evidence="4">Associated with the spliceosome.</text>
</comment>
<feature type="region of interest" description="Disordered" evidence="15">
    <location>
        <begin position="512"/>
        <end position="534"/>
    </location>
</feature>
<dbReference type="EC" id="5.2.1.8" evidence="5"/>
<evidence type="ECO:0000256" key="11">
    <source>
        <dbReference type="ARBA" id="ARBA00023235"/>
    </source>
</evidence>
<feature type="compositionally biased region" description="Basic and acidic residues" evidence="15">
    <location>
        <begin position="278"/>
        <end position="290"/>
    </location>
</feature>
<dbReference type="InterPro" id="IPR020892">
    <property type="entry name" value="Cyclophilin-type_PPIase_CS"/>
</dbReference>
<evidence type="ECO:0000256" key="12">
    <source>
        <dbReference type="ARBA" id="ARBA00023242"/>
    </source>
</evidence>
<evidence type="ECO:0000256" key="3">
    <source>
        <dbReference type="ARBA" id="ARBA00004496"/>
    </source>
</evidence>
<keyword evidence="6" id="KW-0963">Cytoplasm</keyword>